<name>A0AA91VBI0_9BACI</name>
<proteinExistence type="predicted"/>
<protein>
    <submittedName>
        <fullName evidence="1">YrzI family protein</fullName>
    </submittedName>
</protein>
<dbReference type="InterPro" id="IPR012655">
    <property type="entry name" value="YrzI"/>
</dbReference>
<organism evidence="1 2">
    <name type="scientific">Bacillus pseudomycoides</name>
    <dbReference type="NCBI Taxonomy" id="64104"/>
    <lineage>
        <taxon>Bacteria</taxon>
        <taxon>Bacillati</taxon>
        <taxon>Bacillota</taxon>
        <taxon>Bacilli</taxon>
        <taxon>Bacillales</taxon>
        <taxon>Bacillaceae</taxon>
        <taxon>Bacillus</taxon>
        <taxon>Bacillus cereus group</taxon>
    </lineage>
</organism>
<dbReference type="AlphaFoldDB" id="A0AA91VBI0"/>
<evidence type="ECO:0000313" key="1">
    <source>
        <dbReference type="EMBL" id="PED82201.1"/>
    </source>
</evidence>
<accession>A0AA91VBI0</accession>
<dbReference type="NCBIfam" id="TIGR02413">
    <property type="entry name" value="Bac_small_yrzI"/>
    <property type="match status" value="1"/>
</dbReference>
<comment type="caution">
    <text evidence="1">The sequence shown here is derived from an EMBL/GenBank/DDBJ whole genome shotgun (WGS) entry which is preliminary data.</text>
</comment>
<dbReference type="Proteomes" id="UP000221020">
    <property type="component" value="Unassembled WGS sequence"/>
</dbReference>
<dbReference type="Pfam" id="PF09501">
    <property type="entry name" value="Bac_small_YrzI"/>
    <property type="match status" value="1"/>
</dbReference>
<sequence>MKFHIFFLTITIQKKHLSEAEVLQEQQYKQIMDDIRDRRSTYYTHL</sequence>
<gene>
    <name evidence="1" type="ORF">CON65_13110</name>
</gene>
<reference evidence="1 2" key="1">
    <citation type="submission" date="2017-09" db="EMBL/GenBank/DDBJ databases">
        <title>Large-scale bioinformatics analysis of Bacillus genomes uncovers conserved roles of natural products in bacterial physiology.</title>
        <authorList>
            <consortium name="Agbiome Team Llc"/>
            <person name="Bleich R.M."/>
            <person name="Grubbs K.J."/>
            <person name="Santa Maria K.C."/>
            <person name="Allen S.E."/>
            <person name="Farag S."/>
            <person name="Shank E.A."/>
            <person name="Bowers A."/>
        </authorList>
    </citation>
    <scope>NUCLEOTIDE SEQUENCE [LARGE SCALE GENOMIC DNA]</scope>
    <source>
        <strain evidence="1 2">AFS092012</strain>
    </source>
</reference>
<evidence type="ECO:0000313" key="2">
    <source>
        <dbReference type="Proteomes" id="UP000221020"/>
    </source>
</evidence>
<dbReference type="RefSeq" id="WP_097899198.1">
    <property type="nucleotide sequence ID" value="NZ_NVOR01000042.1"/>
</dbReference>
<dbReference type="EMBL" id="NVOR01000042">
    <property type="protein sequence ID" value="PED82201.1"/>
    <property type="molecule type" value="Genomic_DNA"/>
</dbReference>